<keyword evidence="2" id="KW-0964">Secreted</keyword>
<dbReference type="PANTHER" id="PTHR20837">
    <property type="entry name" value="CENTROSOMAL PROTEIN-RELATED"/>
    <property type="match status" value="1"/>
</dbReference>
<dbReference type="PANTHER" id="PTHR20837:SF7">
    <property type="entry name" value="COILED-COIL AND C2 DOMAIN-CONTAINING PROTEIN 2A"/>
    <property type="match status" value="1"/>
</dbReference>
<evidence type="ECO:0000313" key="8">
    <source>
        <dbReference type="EMBL" id="KAK2885935.1"/>
    </source>
</evidence>
<organism evidence="8 9">
    <name type="scientific">Cirrhinus molitorella</name>
    <name type="common">mud carp</name>
    <dbReference type="NCBI Taxonomy" id="172907"/>
    <lineage>
        <taxon>Eukaryota</taxon>
        <taxon>Metazoa</taxon>
        <taxon>Chordata</taxon>
        <taxon>Craniata</taxon>
        <taxon>Vertebrata</taxon>
        <taxon>Euteleostomi</taxon>
        <taxon>Actinopterygii</taxon>
        <taxon>Neopterygii</taxon>
        <taxon>Teleostei</taxon>
        <taxon>Ostariophysi</taxon>
        <taxon>Cypriniformes</taxon>
        <taxon>Cyprinidae</taxon>
        <taxon>Labeoninae</taxon>
        <taxon>Labeonini</taxon>
        <taxon>Cirrhinus</taxon>
    </lineage>
</organism>
<dbReference type="Pfam" id="PF01391">
    <property type="entry name" value="Collagen"/>
    <property type="match status" value="1"/>
</dbReference>
<evidence type="ECO:0000256" key="4">
    <source>
        <dbReference type="ARBA" id="ARBA00022729"/>
    </source>
</evidence>
<dbReference type="GO" id="GO:1904491">
    <property type="term" value="P:protein localization to ciliary transition zone"/>
    <property type="evidence" value="ECO:0007669"/>
    <property type="project" value="TreeGrafter"/>
</dbReference>
<comment type="subcellular location">
    <subcellularLocation>
        <location evidence="1">Secreted</location>
        <location evidence="1">Extracellular space</location>
        <location evidence="1">Extracellular matrix</location>
    </subcellularLocation>
</comment>
<dbReference type="PRINTS" id="PR00007">
    <property type="entry name" value="COMPLEMNTC1Q"/>
</dbReference>
<evidence type="ECO:0000256" key="3">
    <source>
        <dbReference type="ARBA" id="ARBA00022530"/>
    </source>
</evidence>
<evidence type="ECO:0000259" key="7">
    <source>
        <dbReference type="PROSITE" id="PS50871"/>
    </source>
</evidence>
<proteinExistence type="predicted"/>
<reference evidence="8" key="1">
    <citation type="submission" date="2023-08" db="EMBL/GenBank/DDBJ databases">
        <title>Chromosome-level Genome Assembly of mud carp (Cirrhinus molitorella).</title>
        <authorList>
            <person name="Liu H."/>
        </authorList>
    </citation>
    <scope>NUCLEOTIDE SEQUENCE</scope>
    <source>
        <strain evidence="8">Prfri</strain>
        <tissue evidence="8">Muscle</tissue>
    </source>
</reference>
<evidence type="ECO:0000313" key="9">
    <source>
        <dbReference type="Proteomes" id="UP001187343"/>
    </source>
</evidence>
<feature type="region of interest" description="Disordered" evidence="6">
    <location>
        <begin position="957"/>
        <end position="996"/>
    </location>
</feature>
<evidence type="ECO:0000256" key="6">
    <source>
        <dbReference type="SAM" id="MobiDB-lite"/>
    </source>
</evidence>
<keyword evidence="3" id="KW-0272">Extracellular matrix</keyword>
<dbReference type="GO" id="GO:0005581">
    <property type="term" value="C:collagen trimer"/>
    <property type="evidence" value="ECO:0007669"/>
    <property type="project" value="UniProtKB-KW"/>
</dbReference>
<comment type="caution">
    <text evidence="8">The sequence shown here is derived from an EMBL/GenBank/DDBJ whole genome shotgun (WGS) entry which is preliminary data.</text>
</comment>
<dbReference type="InterPro" id="IPR000008">
    <property type="entry name" value="C2_dom"/>
</dbReference>
<feature type="compositionally biased region" description="Polar residues" evidence="6">
    <location>
        <begin position="442"/>
        <end position="452"/>
    </location>
</feature>
<dbReference type="SMART" id="SM00239">
    <property type="entry name" value="C2"/>
    <property type="match status" value="1"/>
</dbReference>
<keyword evidence="4" id="KW-0732">Signal</keyword>
<dbReference type="SUPFAM" id="SSF49562">
    <property type="entry name" value="C2 domain (Calcium/lipid-binding domain, CaLB)"/>
    <property type="match status" value="1"/>
</dbReference>
<dbReference type="Pfam" id="PF17661">
    <property type="entry name" value="DUF5523"/>
    <property type="match status" value="1"/>
</dbReference>
<dbReference type="InterPro" id="IPR008983">
    <property type="entry name" value="Tumour_necrosis_fac-like_dom"/>
</dbReference>
<feature type="region of interest" description="Disordered" evidence="6">
    <location>
        <begin position="90"/>
        <end position="190"/>
    </location>
</feature>
<feature type="compositionally biased region" description="Acidic residues" evidence="6">
    <location>
        <begin position="567"/>
        <end position="592"/>
    </location>
</feature>
<dbReference type="Proteomes" id="UP001187343">
    <property type="component" value="Unassembled WGS sequence"/>
</dbReference>
<dbReference type="Pfam" id="PF15625">
    <property type="entry name" value="CC2D2AN-C2"/>
    <property type="match status" value="1"/>
</dbReference>
<dbReference type="InterPro" id="IPR041510">
    <property type="entry name" value="DUF5523"/>
</dbReference>
<dbReference type="InterPro" id="IPR001073">
    <property type="entry name" value="C1q_dom"/>
</dbReference>
<dbReference type="PROSITE" id="PS50871">
    <property type="entry name" value="C1Q"/>
    <property type="match status" value="1"/>
</dbReference>
<feature type="region of interest" description="Disordered" evidence="6">
    <location>
        <begin position="336"/>
        <end position="356"/>
    </location>
</feature>
<feature type="region of interest" description="Disordered" evidence="6">
    <location>
        <begin position="552"/>
        <end position="616"/>
    </location>
</feature>
<dbReference type="InterPro" id="IPR035892">
    <property type="entry name" value="C2_domain_sf"/>
</dbReference>
<feature type="compositionally biased region" description="Basic and acidic residues" evidence="6">
    <location>
        <begin position="982"/>
        <end position="996"/>
    </location>
</feature>
<dbReference type="Pfam" id="PF24652">
    <property type="entry name" value="CEP76_C"/>
    <property type="match status" value="1"/>
</dbReference>
<dbReference type="InterPro" id="IPR056288">
    <property type="entry name" value="CEP76_C"/>
</dbReference>
<dbReference type="Gene3D" id="2.60.120.40">
    <property type="match status" value="1"/>
</dbReference>
<dbReference type="Pfam" id="PF00386">
    <property type="entry name" value="C1q"/>
    <property type="match status" value="1"/>
</dbReference>
<feature type="compositionally biased region" description="Basic and acidic residues" evidence="6">
    <location>
        <begin position="114"/>
        <end position="132"/>
    </location>
</feature>
<feature type="compositionally biased region" description="Basic and acidic residues" evidence="6">
    <location>
        <begin position="411"/>
        <end position="421"/>
    </location>
</feature>
<dbReference type="Pfam" id="PF24656">
    <property type="entry name" value="CEPT76_peptidase"/>
    <property type="match status" value="1"/>
</dbReference>
<feature type="domain" description="C1q" evidence="7">
    <location>
        <begin position="194"/>
        <end position="330"/>
    </location>
</feature>
<dbReference type="InterPro" id="IPR008160">
    <property type="entry name" value="Collagen"/>
</dbReference>
<dbReference type="FunFam" id="2.60.120.40:FF:000001">
    <property type="entry name" value="Complement C1q B chain"/>
    <property type="match status" value="1"/>
</dbReference>
<dbReference type="SMART" id="SM00110">
    <property type="entry name" value="C1Q"/>
    <property type="match status" value="1"/>
</dbReference>
<feature type="compositionally biased region" description="Basic and acidic residues" evidence="6">
    <location>
        <begin position="483"/>
        <end position="498"/>
    </location>
</feature>
<protein>
    <recommendedName>
        <fullName evidence="7">C1q domain-containing protein</fullName>
    </recommendedName>
</protein>
<sequence>MYRKEERKEVKDKNLKLRKQDTAQTEEFKQAKDITERINQDDENNLATETGLRMWMIVGVVCLSQCIMGQLLEARSKGAPPQFICSIPGLPGAPGKTGPPGPSGEDGHIGIPGRDGRDGRKGEKGEKGESGLRGRVGPTGKLGERGERGFIGKRGPEGDPGDLGPPGPPGHLGRKGDKGQRGPPGEPGVCRCGSLVPKSAFSVGITSSYPTEQAPIKFNKVLFNEGGHYNPETGKFLCAYPGIYYFSYDITLADKHLAIGLVQNGQYRIKTFDANTGNHDVASGSTVMFLNPEDEVWLEIFYKDQNGLFADPGWADSLDVREKIRKKRRELQESLGRVRDDKQALVPSDWDLSKENDHTAVEELPGGEEDPGETLRRSVMAKRMKKKKKLLKEFAVESPPEEEVEVTAVQEMREEQDRGDDVESPPARSPRDLPPRPVIRPGSSQSETTMRQRMTEKLRAAKSKAASLLEQESIIEPASRLQSLRDRDTLTRFDRDMDPDQQADEDSSFAARLKFRDAARHAAKDKRVEDGLPTAEEAYNFFTFNFDPEPQQQWRREKRRSRRREAEEEGEGESEQEDEEKEEEEGEEEGELEREYKGEEESEARDEDAPLVRDDEEDLFIIDQSAQDFLEVRRAEYLGYSRRLQREREALFVPSMRPVPSSSKLPENVRPRYLEEEGLYVGERPPVCLTNQNILENRILKQAEGRKWFGDDGRIIALPDPIKESSSRPPLFHLEDELDPALQTVYRKALKSKHVNLYIAGMGDPQADYQLDVDVSGLIFSHHPLFSREHVLAARLAQLYDQHLTRQHKNLTRLLTDKLNSLRNTIHNMLELHRGESLSQVSQQRIAEYKQEVRHTRQLRDVEQEKDRALLKSIIKVWKELKALREFQRFTNTPFKLFIRREKVDREQDEQEFENDIMAEVSELQAETEEDYQRKMSEYRRQHEEWKSWKRKQKALKKKQKKKRQQDEEEEDDESEEELGEEPEKPEPPEKPDMGELEDQVREKAARIHRKPGEPVLIPELTVSGPVTPNEQCPRAEFARREDVAKRSLFIKVLYNDKEVSRTDSRTLNMDFRVHFGQIFNLKIVNWPESIKLQVFESVGSSSSQLTEVCVPVPESSVLTGSAPFEEMEFSSNQRVTFNHEGVGSGVPFSFEADGTNAQTLLTSGKLSCCVSWAVGEDDVSLAPPSSQPGGGIYSGLRQMDAIACIGASGLNDMKKLGKWAAESRLDPNDPNNASIMQLLSVASGGDVAVPEYFRLEQLQEEFNFLTDEELHRSRRFRLLRLRSQEVPEFRHFKCVPSMEREISEKLFQDYEKRLKEGEIIDTKEHIDAHRALVAKYLQRVRESVINRFLIAKHHFILSDVVSEDEVPSIGVLGWNLFKLAEPKRPLKPRRKERKKVTAQNLSDGDIKLLVNIIRGYDIPVRRPYASKPPVSAKSGRSFTEPFAAPVSSQTPQQGSEWPFGQSLIRPFVEVSFQRSVLQTSTAEGPNPCWNEEIVLPFSAPNGDYSSTSLQSVRDEVFINIFDEVLYDVVEDERERGNTIHTRIERHWLGSIKIPFSTIYLQSRIDGTFKVSTPPVLLGYSKERSLGSEGGYDAIRSLSEGTFLSLFITIEPQLVPGDTVREKMKEVKFESQEGERLLIASEVFEKEASRRFPDRPCLTTVIDINGKTVFVTRFIRPLNPPQELLDAFPNGTQETMELVARYVSLVPSLPDSVSFAGVCDLWSTCDQFLTLLAGDEEEHAVLLCNYFLTMGKRAWLIIGIAIPEGPTAYVLTYEQNRYLIWNPSTGQHYGQYDTFCPLQTIGCLINSDNVWFNIQPYAAPVRMTFDVSKPNLWKPFFSRAFPDPGLSSVQPEGLVYRRMDRAAAVELQDRIEKVLREKIMEWRPRHPTRWNRYCISTLRQFLPKLELSGGREVAEEHRLELQSLLGEYRISGFPLHLPFSEIRPIVEAVHSTGVHKVEAPNVEFALAVYVHPYPGNVLSVWVYIASLVSAH</sequence>
<gene>
    <name evidence="8" type="ORF">Q8A67_016772</name>
</gene>
<dbReference type="InterPro" id="IPR052434">
    <property type="entry name" value="Tectonic-like_complex_comp"/>
</dbReference>
<accession>A0AA88PDI5</accession>
<evidence type="ECO:0000256" key="5">
    <source>
        <dbReference type="ARBA" id="ARBA00023119"/>
    </source>
</evidence>
<feature type="compositionally biased region" description="Acidic residues" evidence="6">
    <location>
        <begin position="967"/>
        <end position="981"/>
    </location>
</feature>
<dbReference type="InterPro" id="IPR056290">
    <property type="entry name" value="CEPT76/DRC7_peptidase-like_dom"/>
</dbReference>
<evidence type="ECO:0000256" key="2">
    <source>
        <dbReference type="ARBA" id="ARBA00022525"/>
    </source>
</evidence>
<name>A0AA88PDI5_9TELE</name>
<dbReference type="GO" id="GO:0035869">
    <property type="term" value="C:ciliary transition zone"/>
    <property type="evidence" value="ECO:0007669"/>
    <property type="project" value="TreeGrafter"/>
</dbReference>
<keyword evidence="9" id="KW-1185">Reference proteome</keyword>
<dbReference type="GO" id="GO:1905515">
    <property type="term" value="P:non-motile cilium assembly"/>
    <property type="evidence" value="ECO:0007669"/>
    <property type="project" value="TreeGrafter"/>
</dbReference>
<feature type="region of interest" description="Disordered" evidence="6">
    <location>
        <begin position="1"/>
        <end position="28"/>
    </location>
</feature>
<dbReference type="InterPro" id="IPR028928">
    <property type="entry name" value="CC2D2AN-C2"/>
</dbReference>
<feature type="compositionally biased region" description="Basic and acidic residues" evidence="6">
    <location>
        <begin position="142"/>
        <end position="157"/>
    </location>
</feature>
<evidence type="ECO:0000256" key="1">
    <source>
        <dbReference type="ARBA" id="ARBA00004498"/>
    </source>
</evidence>
<feature type="region of interest" description="Disordered" evidence="6">
    <location>
        <begin position="394"/>
        <end position="510"/>
    </location>
</feature>
<dbReference type="EMBL" id="JAUYZG010000016">
    <property type="protein sequence ID" value="KAK2885935.1"/>
    <property type="molecule type" value="Genomic_DNA"/>
</dbReference>
<dbReference type="Gene3D" id="2.60.40.150">
    <property type="entry name" value="C2 domain"/>
    <property type="match status" value="1"/>
</dbReference>
<keyword evidence="5" id="KW-0176">Collagen</keyword>
<dbReference type="SUPFAM" id="SSF49842">
    <property type="entry name" value="TNF-like"/>
    <property type="match status" value="1"/>
</dbReference>